<proteinExistence type="predicted"/>
<dbReference type="STRING" id="856736.SAMN04488058_103164"/>
<keyword evidence="2" id="KW-1185">Reference proteome</keyword>
<evidence type="ECO:0000313" key="2">
    <source>
        <dbReference type="Proteomes" id="UP000199223"/>
    </source>
</evidence>
<reference evidence="2" key="1">
    <citation type="submission" date="2016-10" db="EMBL/GenBank/DDBJ databases">
        <authorList>
            <person name="Varghese N."/>
            <person name="Submissions S."/>
        </authorList>
    </citation>
    <scope>NUCLEOTIDE SEQUENCE [LARGE SCALE GENOMIC DNA]</scope>
    <source>
        <strain evidence="2">CGMCC 1.10218</strain>
    </source>
</reference>
<accession>A0A1H6VT74</accession>
<dbReference type="EMBL" id="FNZA01000003">
    <property type="protein sequence ID" value="SEJ03820.1"/>
    <property type="molecule type" value="Genomic_DNA"/>
</dbReference>
<evidence type="ECO:0000313" key="1">
    <source>
        <dbReference type="EMBL" id="SEJ03820.1"/>
    </source>
</evidence>
<organism evidence="1 2">
    <name type="scientific">Deinococcus reticulitermitis</name>
    <dbReference type="NCBI Taxonomy" id="856736"/>
    <lineage>
        <taxon>Bacteria</taxon>
        <taxon>Thermotogati</taxon>
        <taxon>Deinococcota</taxon>
        <taxon>Deinococci</taxon>
        <taxon>Deinococcales</taxon>
        <taxon>Deinococcaceae</taxon>
        <taxon>Deinococcus</taxon>
    </lineage>
</organism>
<name>A0A1H6VT74_9DEIO</name>
<dbReference type="Proteomes" id="UP000199223">
    <property type="component" value="Unassembled WGS sequence"/>
</dbReference>
<protein>
    <submittedName>
        <fullName evidence="1">Uncharacterized protein</fullName>
    </submittedName>
</protein>
<dbReference type="OrthoDB" id="69751at2"/>
<gene>
    <name evidence="1" type="ORF">SAMN04488058_103164</name>
</gene>
<dbReference type="RefSeq" id="WP_092263683.1">
    <property type="nucleotide sequence ID" value="NZ_FNZA01000003.1"/>
</dbReference>
<sequence length="112" mass="12197">MPDAPAVTFPGPPRIPYPGGCVLEPGPYALEYLLIWPADVTVNGEVYANRQVFPFLRELLADPAAFGLSREEAEAARERFLTLAGQALSAEGGDPAWLRREFDRAPERKAGA</sequence>
<dbReference type="AlphaFoldDB" id="A0A1H6VT74"/>